<evidence type="ECO:0000256" key="1">
    <source>
        <dbReference type="SAM" id="Phobius"/>
    </source>
</evidence>
<reference evidence="2" key="1">
    <citation type="submission" date="2021-02" db="EMBL/GenBank/DDBJ databases">
        <authorList>
            <person name="Nowell W R."/>
        </authorList>
    </citation>
    <scope>NUCLEOTIDE SEQUENCE</scope>
</reference>
<keyword evidence="1" id="KW-0812">Transmembrane</keyword>
<keyword evidence="1" id="KW-0472">Membrane</keyword>
<keyword evidence="1" id="KW-1133">Transmembrane helix</keyword>
<sequence length="104" mass="12614">VFKESESLTDKSILARYRRPPKRCQSSSDSVKFSSFEEFYRQQYMESLEIAVNMLQNRSTQKNFKLLCMLRSLFFMQRIIHLMIQMIIFNQLWIFVMVILMLKN</sequence>
<comment type="caution">
    <text evidence="2">The sequence shown here is derived from an EMBL/GenBank/DDBJ whole genome shotgun (WGS) entry which is preliminary data.</text>
</comment>
<dbReference type="AlphaFoldDB" id="A0A8S3KAN5"/>
<feature type="transmembrane region" description="Helical" evidence="1">
    <location>
        <begin position="79"/>
        <end position="102"/>
    </location>
</feature>
<gene>
    <name evidence="2" type="ORF">SMN809_LOCUS84993</name>
</gene>
<name>A0A8S3KAN5_9BILA</name>
<proteinExistence type="predicted"/>
<protein>
    <submittedName>
        <fullName evidence="2">Uncharacterized protein</fullName>
    </submittedName>
</protein>
<evidence type="ECO:0000313" key="3">
    <source>
        <dbReference type="Proteomes" id="UP000676336"/>
    </source>
</evidence>
<evidence type="ECO:0000313" key="2">
    <source>
        <dbReference type="EMBL" id="CAF5226865.1"/>
    </source>
</evidence>
<dbReference type="EMBL" id="CAJOBI010362565">
    <property type="protein sequence ID" value="CAF5226865.1"/>
    <property type="molecule type" value="Genomic_DNA"/>
</dbReference>
<feature type="non-terminal residue" evidence="2">
    <location>
        <position position="1"/>
    </location>
</feature>
<accession>A0A8S3KAN5</accession>
<organism evidence="2 3">
    <name type="scientific">Rotaria magnacalcarata</name>
    <dbReference type="NCBI Taxonomy" id="392030"/>
    <lineage>
        <taxon>Eukaryota</taxon>
        <taxon>Metazoa</taxon>
        <taxon>Spiralia</taxon>
        <taxon>Gnathifera</taxon>
        <taxon>Rotifera</taxon>
        <taxon>Eurotatoria</taxon>
        <taxon>Bdelloidea</taxon>
        <taxon>Philodinida</taxon>
        <taxon>Philodinidae</taxon>
        <taxon>Rotaria</taxon>
    </lineage>
</organism>
<dbReference type="Proteomes" id="UP000676336">
    <property type="component" value="Unassembled WGS sequence"/>
</dbReference>